<evidence type="ECO:0000256" key="4">
    <source>
        <dbReference type="ARBA" id="ARBA00022490"/>
    </source>
</evidence>
<evidence type="ECO:0000256" key="3">
    <source>
        <dbReference type="ARBA" id="ARBA00006922"/>
    </source>
</evidence>
<dbReference type="GO" id="GO:0005737">
    <property type="term" value="C:cytoplasm"/>
    <property type="evidence" value="ECO:0007669"/>
    <property type="project" value="UniProtKB-SubCell"/>
</dbReference>
<evidence type="ECO:0000256" key="9">
    <source>
        <dbReference type="SAM" id="MobiDB-lite"/>
    </source>
</evidence>
<feature type="compositionally biased region" description="Low complexity" evidence="9">
    <location>
        <begin position="511"/>
        <end position="529"/>
    </location>
</feature>
<feature type="compositionally biased region" description="Low complexity" evidence="9">
    <location>
        <begin position="240"/>
        <end position="252"/>
    </location>
</feature>
<evidence type="ECO:0000256" key="5">
    <source>
        <dbReference type="ARBA" id="ARBA00022491"/>
    </source>
</evidence>
<dbReference type="Pfam" id="PF08528">
    <property type="entry name" value="Whi5"/>
    <property type="match status" value="1"/>
</dbReference>
<feature type="compositionally biased region" description="Low complexity" evidence="9">
    <location>
        <begin position="444"/>
        <end position="455"/>
    </location>
</feature>
<dbReference type="EMBL" id="JADGJH010000226">
    <property type="protein sequence ID" value="KAJ3133154.1"/>
    <property type="molecule type" value="Genomic_DNA"/>
</dbReference>
<evidence type="ECO:0000256" key="6">
    <source>
        <dbReference type="ARBA" id="ARBA00023015"/>
    </source>
</evidence>
<feature type="compositionally biased region" description="Polar residues" evidence="9">
    <location>
        <begin position="470"/>
        <end position="510"/>
    </location>
</feature>
<dbReference type="InterPro" id="IPR013734">
    <property type="entry name" value="TF_Nrm1/Whi5"/>
</dbReference>
<keyword evidence="8" id="KW-0539">Nucleus</keyword>
<keyword evidence="5" id="KW-0678">Repressor</keyword>
<accession>A0AAD5T6A3</accession>
<gene>
    <name evidence="10" type="ORF">HK100_004652</name>
</gene>
<evidence type="ECO:0000256" key="2">
    <source>
        <dbReference type="ARBA" id="ARBA00004496"/>
    </source>
</evidence>
<reference evidence="10" key="1">
    <citation type="submission" date="2020-05" db="EMBL/GenBank/DDBJ databases">
        <title>Phylogenomic resolution of chytrid fungi.</title>
        <authorList>
            <person name="Stajich J.E."/>
            <person name="Amses K."/>
            <person name="Simmons R."/>
            <person name="Seto K."/>
            <person name="Myers J."/>
            <person name="Bonds A."/>
            <person name="Quandt C.A."/>
            <person name="Barry K."/>
            <person name="Liu P."/>
            <person name="Grigoriev I."/>
            <person name="Longcore J.E."/>
            <person name="James T.Y."/>
        </authorList>
    </citation>
    <scope>NUCLEOTIDE SEQUENCE</scope>
    <source>
        <strain evidence="10">JEL0513</strain>
    </source>
</reference>
<evidence type="ECO:0000313" key="10">
    <source>
        <dbReference type="EMBL" id="KAJ3133154.1"/>
    </source>
</evidence>
<dbReference type="AlphaFoldDB" id="A0AAD5T6A3"/>
<keyword evidence="7" id="KW-0804">Transcription</keyword>
<protein>
    <submittedName>
        <fullName evidence="10">Uncharacterized protein</fullName>
    </submittedName>
</protein>
<proteinExistence type="inferred from homology"/>
<keyword evidence="4" id="KW-0963">Cytoplasm</keyword>
<evidence type="ECO:0000256" key="1">
    <source>
        <dbReference type="ARBA" id="ARBA00004123"/>
    </source>
</evidence>
<evidence type="ECO:0000256" key="8">
    <source>
        <dbReference type="ARBA" id="ARBA00023242"/>
    </source>
</evidence>
<dbReference type="Proteomes" id="UP001211907">
    <property type="component" value="Unassembled WGS sequence"/>
</dbReference>
<organism evidence="10 11">
    <name type="scientific">Physocladia obscura</name>
    <dbReference type="NCBI Taxonomy" id="109957"/>
    <lineage>
        <taxon>Eukaryota</taxon>
        <taxon>Fungi</taxon>
        <taxon>Fungi incertae sedis</taxon>
        <taxon>Chytridiomycota</taxon>
        <taxon>Chytridiomycota incertae sedis</taxon>
        <taxon>Chytridiomycetes</taxon>
        <taxon>Chytridiales</taxon>
        <taxon>Chytriomycetaceae</taxon>
        <taxon>Physocladia</taxon>
    </lineage>
</organism>
<feature type="region of interest" description="Disordered" evidence="9">
    <location>
        <begin position="190"/>
        <end position="209"/>
    </location>
</feature>
<feature type="region of interest" description="Disordered" evidence="9">
    <location>
        <begin position="238"/>
        <end position="263"/>
    </location>
</feature>
<dbReference type="GO" id="GO:0005634">
    <property type="term" value="C:nucleus"/>
    <property type="evidence" value="ECO:0007669"/>
    <property type="project" value="UniProtKB-SubCell"/>
</dbReference>
<evidence type="ECO:0000313" key="11">
    <source>
        <dbReference type="Proteomes" id="UP001211907"/>
    </source>
</evidence>
<comment type="subcellular location">
    <subcellularLocation>
        <location evidence="2">Cytoplasm</location>
    </subcellularLocation>
    <subcellularLocation>
        <location evidence="1">Nucleus</location>
    </subcellularLocation>
</comment>
<feature type="region of interest" description="Disordered" evidence="9">
    <location>
        <begin position="443"/>
        <end position="529"/>
    </location>
</feature>
<comment type="similarity">
    <text evidence="3">Belongs to the WHI5/NRM1 family.</text>
</comment>
<evidence type="ECO:0000256" key="7">
    <source>
        <dbReference type="ARBA" id="ARBA00023163"/>
    </source>
</evidence>
<sequence>MCVIEATESSAPTAELKASRTTEFYSVYGSQKPEQHPHYPVLPFAMNNDVISISSSPVTQPSSSPPLLKRDMTPVHVDSFSPTSTSSAFSKSEYDAAIKFDTKQQRAVQIAFILKRRLSYASFKVKNGWQNETLETVLKLTDERYQKISLERKEKETSSILPTNINENTTSSGRASGMAIKRTVAEESFPVCNDSGDQRHPEYSSNSLKKTRLESSKAIAGCALGVTIKEMLIGKSLTDNSSQKSQEISSNSFKKSRLGPSEVTDGRMSEMAINRLVTEESSAVYNDNGGYGNQEYSSNPLKKTGTDSLKANSEFLNKVEKSKHVAWNGSTLLAPINLLIKNQQEKFGSPQIHQQSEKLAVAYKLHADVASATFAQRSTVPTLIDSKAAINSFVVSQSQSTPNSISLAAIQNYNQLQTSKQNSTFQSSYNQSYQFQSHPACMTSSLSSSQSRPPSYGYHATTYPPPSIPNLPSSTTSSKFQTIQNSTQNFYEHLPSPSQHSRHLSASISAQSQYTQYQQQPQQPQQYQSLENSYKKSYAGGQEVYQPQHLMPYDFKNGNSNFNSSAVGSGITLRDNRQYQQTRQDQYLMNEKPYMHNQWPSYK</sequence>
<keyword evidence="11" id="KW-1185">Reference proteome</keyword>
<comment type="caution">
    <text evidence="10">The sequence shown here is derived from an EMBL/GenBank/DDBJ whole genome shotgun (WGS) entry which is preliminary data.</text>
</comment>
<name>A0AAD5T6A3_9FUNG</name>
<keyword evidence="6" id="KW-0805">Transcription regulation</keyword>